<dbReference type="InterPro" id="IPR036388">
    <property type="entry name" value="WH-like_DNA-bd_sf"/>
</dbReference>
<feature type="domain" description="HTH gntR-type" evidence="4">
    <location>
        <begin position="15"/>
        <end position="82"/>
    </location>
</feature>
<evidence type="ECO:0000256" key="3">
    <source>
        <dbReference type="ARBA" id="ARBA00023163"/>
    </source>
</evidence>
<dbReference type="Gene3D" id="1.10.10.10">
    <property type="entry name" value="Winged helix-like DNA-binding domain superfamily/Winged helix DNA-binding domain"/>
    <property type="match status" value="1"/>
</dbReference>
<keyword evidence="6" id="KW-1185">Reference proteome</keyword>
<dbReference type="EMBL" id="PUEJ01000004">
    <property type="protein sequence ID" value="PRH87592.1"/>
    <property type="molecule type" value="Genomic_DNA"/>
</dbReference>
<dbReference type="Pfam" id="PF00392">
    <property type="entry name" value="GntR"/>
    <property type="match status" value="1"/>
</dbReference>
<dbReference type="SMART" id="SM00345">
    <property type="entry name" value="HTH_GNTR"/>
    <property type="match status" value="1"/>
</dbReference>
<dbReference type="Gene3D" id="1.20.120.530">
    <property type="entry name" value="GntR ligand-binding domain-like"/>
    <property type="match status" value="1"/>
</dbReference>
<dbReference type="GO" id="GO:0003677">
    <property type="term" value="F:DNA binding"/>
    <property type="evidence" value="ECO:0007669"/>
    <property type="project" value="UniProtKB-KW"/>
</dbReference>
<evidence type="ECO:0000256" key="1">
    <source>
        <dbReference type="ARBA" id="ARBA00023015"/>
    </source>
</evidence>
<dbReference type="InterPro" id="IPR011711">
    <property type="entry name" value="GntR_C"/>
</dbReference>
<evidence type="ECO:0000259" key="4">
    <source>
        <dbReference type="PROSITE" id="PS50949"/>
    </source>
</evidence>
<keyword evidence="1" id="KW-0805">Transcription regulation</keyword>
<dbReference type="GO" id="GO:0003700">
    <property type="term" value="F:DNA-binding transcription factor activity"/>
    <property type="evidence" value="ECO:0007669"/>
    <property type="project" value="InterPro"/>
</dbReference>
<gene>
    <name evidence="5" type="ORF">C5L14_13430</name>
</gene>
<dbReference type="Pfam" id="PF07729">
    <property type="entry name" value="FCD"/>
    <property type="match status" value="1"/>
</dbReference>
<sequence>MKKLALPPLARADGMTTHDYVFLRLRQAIMVGAFRPGTSLTIRGLAAALESSSTPVREALRQLTSIGALKLLENRRIQVPVVTPELFEELISLRVVLEQHAAKRAVAHITEHQIDQLVEMDLAIDQAIAEQDKVGALLANQQFHRGIYSISPDRIVLPMIESVWLQLGPVQGVAMEHVAELYVVDRHQEIIQALRQRNEEELAAAIGADIREGIGGFNAAAIASLLDAAAA</sequence>
<comment type="caution">
    <text evidence="5">The sequence shown here is derived from an EMBL/GenBank/DDBJ whole genome shotgun (WGS) entry which is preliminary data.</text>
</comment>
<organism evidence="5 6">
    <name type="scientific">Labrys okinawensis</name>
    <dbReference type="NCBI Taxonomy" id="346911"/>
    <lineage>
        <taxon>Bacteria</taxon>
        <taxon>Pseudomonadati</taxon>
        <taxon>Pseudomonadota</taxon>
        <taxon>Alphaproteobacteria</taxon>
        <taxon>Hyphomicrobiales</taxon>
        <taxon>Xanthobacteraceae</taxon>
        <taxon>Labrys</taxon>
    </lineage>
</organism>
<dbReference type="Proteomes" id="UP000237682">
    <property type="component" value="Unassembled WGS sequence"/>
</dbReference>
<keyword evidence="3" id="KW-0804">Transcription</keyword>
<proteinExistence type="predicted"/>
<dbReference type="AlphaFoldDB" id="A0A2S9QE20"/>
<protein>
    <submittedName>
        <fullName evidence="5">GntR family transcriptional regulator</fullName>
    </submittedName>
</protein>
<dbReference type="PROSITE" id="PS50949">
    <property type="entry name" value="HTH_GNTR"/>
    <property type="match status" value="1"/>
</dbReference>
<dbReference type="SMART" id="SM00895">
    <property type="entry name" value="FCD"/>
    <property type="match status" value="1"/>
</dbReference>
<dbReference type="SUPFAM" id="SSF48008">
    <property type="entry name" value="GntR ligand-binding domain-like"/>
    <property type="match status" value="1"/>
</dbReference>
<dbReference type="PANTHER" id="PTHR43537:SF39">
    <property type="entry name" value="HTH-TYPE TRANSCRIPTIONAL REGULATOR MCBR"/>
    <property type="match status" value="1"/>
</dbReference>
<reference evidence="5 6" key="1">
    <citation type="submission" date="2018-02" db="EMBL/GenBank/DDBJ databases">
        <title>Whole genome sequencing of endophytic bacterium.</title>
        <authorList>
            <person name="Eedara R."/>
            <person name="Podile A.R."/>
        </authorList>
    </citation>
    <scope>NUCLEOTIDE SEQUENCE [LARGE SCALE GENOMIC DNA]</scope>
    <source>
        <strain evidence="5 6">RP1T</strain>
    </source>
</reference>
<dbReference type="OrthoDB" id="9815654at2"/>
<keyword evidence="2" id="KW-0238">DNA-binding</keyword>
<accession>A0A2S9QE20</accession>
<dbReference type="SUPFAM" id="SSF46785">
    <property type="entry name" value="Winged helix' DNA-binding domain"/>
    <property type="match status" value="1"/>
</dbReference>
<evidence type="ECO:0000313" key="6">
    <source>
        <dbReference type="Proteomes" id="UP000237682"/>
    </source>
</evidence>
<evidence type="ECO:0000256" key="2">
    <source>
        <dbReference type="ARBA" id="ARBA00023125"/>
    </source>
</evidence>
<dbReference type="InterPro" id="IPR036390">
    <property type="entry name" value="WH_DNA-bd_sf"/>
</dbReference>
<dbReference type="InterPro" id="IPR008920">
    <property type="entry name" value="TF_FadR/GntR_C"/>
</dbReference>
<dbReference type="InterPro" id="IPR000524">
    <property type="entry name" value="Tscrpt_reg_HTH_GntR"/>
</dbReference>
<dbReference type="PANTHER" id="PTHR43537">
    <property type="entry name" value="TRANSCRIPTIONAL REGULATOR, GNTR FAMILY"/>
    <property type="match status" value="1"/>
</dbReference>
<name>A0A2S9QE20_9HYPH</name>
<evidence type="ECO:0000313" key="5">
    <source>
        <dbReference type="EMBL" id="PRH87592.1"/>
    </source>
</evidence>
<dbReference type="RefSeq" id="WP_105862522.1">
    <property type="nucleotide sequence ID" value="NZ_PUEJ01000004.1"/>
</dbReference>